<gene>
    <name evidence="2" type="ordered locus">Reut_B4650</name>
</gene>
<evidence type="ECO:0000256" key="1">
    <source>
        <dbReference type="SAM" id="Phobius"/>
    </source>
</evidence>
<dbReference type="STRING" id="264198.Reut_B4650"/>
<proteinExistence type="predicted"/>
<dbReference type="EMBL" id="CP000091">
    <property type="protein sequence ID" value="AAZ63999.1"/>
    <property type="molecule type" value="Genomic_DNA"/>
</dbReference>
<name>Q46S85_CUPPJ</name>
<reference evidence="2" key="1">
    <citation type="submission" date="2005-08" db="EMBL/GenBank/DDBJ databases">
        <title>Complete sequence of chromosome 2 of Ralstonia eutropha JMP134.</title>
        <authorList>
            <person name="Copeland A."/>
            <person name="Lucas S."/>
            <person name="Lapidus A."/>
            <person name="Barry K."/>
            <person name="Detter J.C."/>
            <person name="Glavina T."/>
            <person name="Hammon N."/>
            <person name="Israni S."/>
            <person name="Pitluck S."/>
            <person name="Goltsman E."/>
            <person name="Martinez M."/>
            <person name="Schmutz J."/>
            <person name="Larimer F."/>
            <person name="Land M."/>
            <person name="Lykidis A."/>
            <person name="Richardson P."/>
        </authorList>
    </citation>
    <scope>NUCLEOTIDE SEQUENCE [LARGE SCALE GENOMIC DNA]</scope>
    <source>
        <strain evidence="2">JMP134</strain>
    </source>
</reference>
<keyword evidence="1" id="KW-1133">Transmembrane helix</keyword>
<organism evidence="2">
    <name type="scientific">Cupriavidus pinatubonensis (strain JMP 134 / LMG 1197)</name>
    <name type="common">Cupriavidus necator (strain JMP 134)</name>
    <dbReference type="NCBI Taxonomy" id="264198"/>
    <lineage>
        <taxon>Bacteria</taxon>
        <taxon>Pseudomonadati</taxon>
        <taxon>Pseudomonadota</taxon>
        <taxon>Betaproteobacteria</taxon>
        <taxon>Burkholderiales</taxon>
        <taxon>Burkholderiaceae</taxon>
        <taxon>Cupriavidus</taxon>
    </lineage>
</organism>
<dbReference type="KEGG" id="reu:Reut_B4650"/>
<feature type="transmembrane region" description="Helical" evidence="1">
    <location>
        <begin position="48"/>
        <end position="74"/>
    </location>
</feature>
<accession>Q46S85</accession>
<dbReference type="HOGENOM" id="CLU_2583842_0_0_4"/>
<protein>
    <submittedName>
        <fullName evidence="2">Uncharacterized protein</fullName>
    </submittedName>
</protein>
<dbReference type="AlphaFoldDB" id="Q46S85"/>
<keyword evidence="1" id="KW-0472">Membrane</keyword>
<evidence type="ECO:0000313" key="2">
    <source>
        <dbReference type="EMBL" id="AAZ63999.1"/>
    </source>
</evidence>
<keyword evidence="1" id="KW-0812">Transmembrane</keyword>
<sequence>MAEARCLGPDDQARGSILDVAGCLPSLLLGMPLVLAAARVALVVGSTAILLGVPGILARILPHVAPFAALLRLFRRRGHA</sequence>
<feature type="transmembrane region" description="Helical" evidence="1">
    <location>
        <begin position="20"/>
        <end position="42"/>
    </location>
</feature>